<feature type="transmembrane region" description="Helical" evidence="2">
    <location>
        <begin position="144"/>
        <end position="165"/>
    </location>
</feature>
<evidence type="ECO:0000256" key="2">
    <source>
        <dbReference type="SAM" id="Phobius"/>
    </source>
</evidence>
<dbReference type="PROSITE" id="PS51257">
    <property type="entry name" value="PROKAR_LIPOPROTEIN"/>
    <property type="match status" value="1"/>
</dbReference>
<evidence type="ECO:0000313" key="3">
    <source>
        <dbReference type="EMBL" id="AYV86756.1"/>
    </source>
</evidence>
<protein>
    <submittedName>
        <fullName evidence="3">Uncharacterized protein</fullName>
    </submittedName>
</protein>
<proteinExistence type="predicted"/>
<dbReference type="EMBL" id="MK072514">
    <property type="protein sequence ID" value="AYV86756.1"/>
    <property type="molecule type" value="Genomic_DNA"/>
</dbReference>
<reference evidence="3" key="1">
    <citation type="submission" date="2018-10" db="EMBL/GenBank/DDBJ databases">
        <title>Hidden diversity of soil giant viruses.</title>
        <authorList>
            <person name="Schulz F."/>
            <person name="Alteio L."/>
            <person name="Goudeau D."/>
            <person name="Ryan E.M."/>
            <person name="Malmstrom R.R."/>
            <person name="Blanchard J."/>
            <person name="Woyke T."/>
        </authorList>
    </citation>
    <scope>NUCLEOTIDE SEQUENCE</scope>
    <source>
        <strain evidence="3">SYV1</strain>
    </source>
</reference>
<keyword evidence="2" id="KW-1133">Transmembrane helix</keyword>
<keyword evidence="2" id="KW-0812">Transmembrane</keyword>
<gene>
    <name evidence="3" type="ORF">Sylvanvirus8_12</name>
</gene>
<feature type="transmembrane region" description="Helical" evidence="2">
    <location>
        <begin position="12"/>
        <end position="33"/>
    </location>
</feature>
<feature type="compositionally biased region" description="Low complexity" evidence="1">
    <location>
        <begin position="312"/>
        <end position="325"/>
    </location>
</feature>
<feature type="region of interest" description="Disordered" evidence="1">
    <location>
        <begin position="312"/>
        <end position="332"/>
    </location>
</feature>
<sequence length="332" mass="36840">MCDDNNKIGSGILLAISIILIVSCITPVSIRYITYRPMTCQKYVDCPWLDNEGGFDKLAGNEGSRCVQILDTVSRVTFIGGWESISKVSADLQADISIDCWSNGASATINNPVVVFIAVTTSTIAVCLLLLVFSCYLYPKVFSILYGIWCVLGFIGFITCIGIFADYQLNRLQGICINYTLCDPHPTGVNANQDRNGPLCLQYHLSVDDTNIQVLQITAGSYYPQTMPSPCWATNHDASFYDPVHVVIFGTCATIVLPIVIAAVLMVRHFFKRRKSSSVGQYVQRPHQDTVIRFNNYDNELDICGRKTIRESTPTSYSTRPRSNSISLNSYS</sequence>
<accession>A0A3G5AHW2</accession>
<feature type="transmembrane region" description="Helical" evidence="2">
    <location>
        <begin position="113"/>
        <end position="137"/>
    </location>
</feature>
<organism evidence="3">
    <name type="scientific">Sylvanvirus sp</name>
    <dbReference type="NCBI Taxonomy" id="2487774"/>
    <lineage>
        <taxon>Viruses</taxon>
    </lineage>
</organism>
<evidence type="ECO:0000256" key="1">
    <source>
        <dbReference type="SAM" id="MobiDB-lite"/>
    </source>
</evidence>
<keyword evidence="2" id="KW-0472">Membrane</keyword>
<name>A0A3G5AHW2_9VIRU</name>
<feature type="transmembrane region" description="Helical" evidence="2">
    <location>
        <begin position="244"/>
        <end position="267"/>
    </location>
</feature>